<dbReference type="InterPro" id="IPR043832">
    <property type="entry name" value="DUF5809"/>
</dbReference>
<name>A0A830FLZ1_9EURY</name>
<dbReference type="Pfam" id="PF19125">
    <property type="entry name" value="DUF5809"/>
    <property type="match status" value="1"/>
</dbReference>
<gene>
    <name evidence="1" type="ORF">GCM10009039_28550</name>
</gene>
<dbReference type="EMBL" id="BMPG01000004">
    <property type="protein sequence ID" value="GGL68856.1"/>
    <property type="molecule type" value="Genomic_DNA"/>
</dbReference>
<evidence type="ECO:0000313" key="2">
    <source>
        <dbReference type="Proteomes" id="UP000607197"/>
    </source>
</evidence>
<keyword evidence="2" id="KW-1185">Reference proteome</keyword>
<sequence>MSETQGLLAPATPSDVEDAYVDVGPVAQTVTREVAKAMAFDKAEYDERVTSDVVETARDALFAGLLEVETGTTAEFEAWRDAHDDYEVEWNGSEDVDGVAWHVVPFEDTVVAASYQNEADAAVSTLRRIAFGKYYRPVL</sequence>
<accession>A0A830FLZ1</accession>
<comment type="caution">
    <text evidence="1">The sequence shown here is derived from an EMBL/GenBank/DDBJ whole genome shotgun (WGS) entry which is preliminary data.</text>
</comment>
<reference evidence="1" key="1">
    <citation type="journal article" date="2014" name="Int. J. Syst. Evol. Microbiol.">
        <title>Complete genome sequence of Corynebacterium casei LMG S-19264T (=DSM 44701T), isolated from a smear-ripened cheese.</title>
        <authorList>
            <consortium name="US DOE Joint Genome Institute (JGI-PGF)"/>
            <person name="Walter F."/>
            <person name="Albersmeier A."/>
            <person name="Kalinowski J."/>
            <person name="Ruckert C."/>
        </authorList>
    </citation>
    <scope>NUCLEOTIDE SEQUENCE</scope>
    <source>
        <strain evidence="1">JCM 19596</strain>
    </source>
</reference>
<reference evidence="1" key="2">
    <citation type="submission" date="2020-09" db="EMBL/GenBank/DDBJ databases">
        <authorList>
            <person name="Sun Q."/>
            <person name="Ohkuma M."/>
        </authorList>
    </citation>
    <scope>NUCLEOTIDE SEQUENCE</scope>
    <source>
        <strain evidence="1">JCM 19596</strain>
    </source>
</reference>
<protein>
    <submittedName>
        <fullName evidence="1">Uncharacterized protein</fullName>
    </submittedName>
</protein>
<evidence type="ECO:0000313" key="1">
    <source>
        <dbReference type="EMBL" id="GGL68856.1"/>
    </source>
</evidence>
<organism evidence="1 2">
    <name type="scientific">Halocalculus aciditolerans</name>
    <dbReference type="NCBI Taxonomy" id="1383812"/>
    <lineage>
        <taxon>Archaea</taxon>
        <taxon>Methanobacteriati</taxon>
        <taxon>Methanobacteriota</taxon>
        <taxon>Stenosarchaea group</taxon>
        <taxon>Halobacteria</taxon>
        <taxon>Halobacteriales</taxon>
        <taxon>Halobacteriaceae</taxon>
        <taxon>Halocalculus</taxon>
    </lineage>
</organism>
<dbReference type="OrthoDB" id="191500at2157"/>
<dbReference type="Proteomes" id="UP000607197">
    <property type="component" value="Unassembled WGS sequence"/>
</dbReference>
<dbReference type="RefSeq" id="WP_188980105.1">
    <property type="nucleotide sequence ID" value="NZ_BMPG01000004.1"/>
</dbReference>
<proteinExistence type="predicted"/>
<dbReference type="AlphaFoldDB" id="A0A830FLZ1"/>